<name>A0A923EAD7_CLOTT</name>
<evidence type="ECO:0000256" key="7">
    <source>
        <dbReference type="PIRSR" id="PIRSR002854-1"/>
    </source>
</evidence>
<dbReference type="RefSeq" id="WP_035146380.1">
    <property type="nucleotide sequence ID" value="NZ_JAAZWO010000003.1"/>
</dbReference>
<sequence length="273" mass="29996">MKKLSLVLSAVLLTVGLTGCAGEKAQSTEAKNDTQSKKEIVVGASPVPHKEILEKAAEVLKKDGYTLKIVDFTDYQIPNTALAEKQLDANYFQHIPFLNKSVEEKKLDLDYTVKVHIEPMGLYSKKIKNIKEIKDGAEIAIPNDPTNGGRALRVLESAGLIKLKSGELVTKLDITENKKGLKITEMDAPQLPRVLGDVDAAVINTNFAIEAGLNPTKDAIVLEPKESPYANVLAVRKEDKDKDYIKALSKALNSPEVKKFIEEKYKGNIIPAF</sequence>
<dbReference type="CDD" id="cd13597">
    <property type="entry name" value="PBP2_lipoprotein_Tp32"/>
    <property type="match status" value="1"/>
</dbReference>
<evidence type="ECO:0000256" key="5">
    <source>
        <dbReference type="ARBA" id="ARBA00023288"/>
    </source>
</evidence>
<evidence type="ECO:0000256" key="2">
    <source>
        <dbReference type="ARBA" id="ARBA00022729"/>
    </source>
</evidence>
<keyword evidence="10" id="KW-1185">Reference proteome</keyword>
<dbReference type="Proteomes" id="UP000563151">
    <property type="component" value="Unassembled WGS sequence"/>
</dbReference>
<dbReference type="GO" id="GO:0016020">
    <property type="term" value="C:membrane"/>
    <property type="evidence" value="ECO:0007669"/>
    <property type="project" value="UniProtKB-SubCell"/>
</dbReference>
<evidence type="ECO:0000256" key="8">
    <source>
        <dbReference type="SAM" id="SignalP"/>
    </source>
</evidence>
<keyword evidence="4" id="KW-0564">Palmitate</keyword>
<dbReference type="Gene3D" id="3.40.190.10">
    <property type="entry name" value="Periplasmic binding protein-like II"/>
    <property type="match status" value="2"/>
</dbReference>
<dbReference type="SUPFAM" id="SSF53850">
    <property type="entry name" value="Periplasmic binding protein-like II"/>
    <property type="match status" value="1"/>
</dbReference>
<dbReference type="PIRSF" id="PIRSF002854">
    <property type="entry name" value="MetQ"/>
    <property type="match status" value="1"/>
</dbReference>
<organism evidence="9 10">
    <name type="scientific">Clostridium tetanomorphum</name>
    <dbReference type="NCBI Taxonomy" id="1553"/>
    <lineage>
        <taxon>Bacteria</taxon>
        <taxon>Bacillati</taxon>
        <taxon>Bacillota</taxon>
        <taxon>Clostridia</taxon>
        <taxon>Eubacteriales</taxon>
        <taxon>Clostridiaceae</taxon>
        <taxon>Clostridium</taxon>
    </lineage>
</organism>
<gene>
    <name evidence="9" type="ORF">HGG79_03335</name>
</gene>
<feature type="chain" id="PRO_5038875737" description="Lipoprotein" evidence="8">
    <location>
        <begin position="22"/>
        <end position="273"/>
    </location>
</feature>
<comment type="subcellular location">
    <subcellularLocation>
        <location evidence="1">Membrane</location>
        <topology evidence="1">Lipid-anchor</topology>
    </subcellularLocation>
</comment>
<dbReference type="AlphaFoldDB" id="A0A923EAD7"/>
<evidence type="ECO:0000313" key="9">
    <source>
        <dbReference type="EMBL" id="MBC2396815.1"/>
    </source>
</evidence>
<dbReference type="EMBL" id="JAAZWO010000003">
    <property type="protein sequence ID" value="MBC2396815.1"/>
    <property type="molecule type" value="Genomic_DNA"/>
</dbReference>
<keyword evidence="3" id="KW-0472">Membrane</keyword>
<evidence type="ECO:0000256" key="1">
    <source>
        <dbReference type="ARBA" id="ARBA00004635"/>
    </source>
</evidence>
<dbReference type="PROSITE" id="PS51257">
    <property type="entry name" value="PROKAR_LIPOPROTEIN"/>
    <property type="match status" value="1"/>
</dbReference>
<keyword evidence="2 8" id="KW-0732">Signal</keyword>
<dbReference type="PANTHER" id="PTHR30429">
    <property type="entry name" value="D-METHIONINE-BINDING LIPOPROTEIN METQ"/>
    <property type="match status" value="1"/>
</dbReference>
<accession>A0A923EAD7</accession>
<dbReference type="PANTHER" id="PTHR30429:SF0">
    <property type="entry name" value="METHIONINE-BINDING LIPOPROTEIN METQ"/>
    <property type="match status" value="1"/>
</dbReference>
<protein>
    <recommendedName>
        <fullName evidence="6">Lipoprotein</fullName>
    </recommendedName>
</protein>
<evidence type="ECO:0000256" key="4">
    <source>
        <dbReference type="ARBA" id="ARBA00023139"/>
    </source>
</evidence>
<dbReference type="InterPro" id="IPR004872">
    <property type="entry name" value="Lipoprotein_NlpA"/>
</dbReference>
<evidence type="ECO:0000313" key="10">
    <source>
        <dbReference type="Proteomes" id="UP000563151"/>
    </source>
</evidence>
<comment type="caution">
    <text evidence="9">The sequence shown here is derived from an EMBL/GenBank/DDBJ whole genome shotgun (WGS) entry which is preliminary data.</text>
</comment>
<evidence type="ECO:0000256" key="6">
    <source>
        <dbReference type="PIRNR" id="PIRNR002854"/>
    </source>
</evidence>
<feature type="lipid moiety-binding region" description="S-diacylglycerol cysteine" evidence="7">
    <location>
        <position position="20"/>
    </location>
</feature>
<comment type="similarity">
    <text evidence="6">Belongs to the nlpA lipoprotein family.</text>
</comment>
<evidence type="ECO:0000256" key="3">
    <source>
        <dbReference type="ARBA" id="ARBA00023136"/>
    </source>
</evidence>
<feature type="signal peptide" evidence="8">
    <location>
        <begin position="1"/>
        <end position="21"/>
    </location>
</feature>
<proteinExistence type="inferred from homology"/>
<dbReference type="Pfam" id="PF03180">
    <property type="entry name" value="Lipoprotein_9"/>
    <property type="match status" value="1"/>
</dbReference>
<reference evidence="9 10" key="1">
    <citation type="submission" date="2020-04" db="EMBL/GenBank/DDBJ databases">
        <title>Genomic insights into acetone-butanol-ethanol (ABE) fermentation by sequencing solventogenic clostridia strains.</title>
        <authorList>
            <person name="Brown S."/>
        </authorList>
    </citation>
    <scope>NUCLEOTIDE SEQUENCE [LARGE SCALE GENOMIC DNA]</scope>
    <source>
        <strain evidence="9 10">DJ011</strain>
    </source>
</reference>
<keyword evidence="5 6" id="KW-0449">Lipoprotein</keyword>